<name>A0A1T5BFX2_9SPHI</name>
<organism evidence="1 2">
    <name type="scientific">Parapedobacter luteus</name>
    <dbReference type="NCBI Taxonomy" id="623280"/>
    <lineage>
        <taxon>Bacteria</taxon>
        <taxon>Pseudomonadati</taxon>
        <taxon>Bacteroidota</taxon>
        <taxon>Sphingobacteriia</taxon>
        <taxon>Sphingobacteriales</taxon>
        <taxon>Sphingobacteriaceae</taxon>
        <taxon>Parapedobacter</taxon>
    </lineage>
</organism>
<evidence type="ECO:0000313" key="2">
    <source>
        <dbReference type="Proteomes" id="UP000190541"/>
    </source>
</evidence>
<evidence type="ECO:0000313" key="1">
    <source>
        <dbReference type="EMBL" id="SKB46138.1"/>
    </source>
</evidence>
<sequence length="56" mass="6374">MFFKFPVFCANCAVFTAGGRLRMSKVVTIAPYDWLVFPSQRAAISPTFVSLERHNF</sequence>
<dbReference type="EMBL" id="FUYS01000003">
    <property type="protein sequence ID" value="SKB46138.1"/>
    <property type="molecule type" value="Genomic_DNA"/>
</dbReference>
<reference evidence="1 2" key="1">
    <citation type="submission" date="2017-02" db="EMBL/GenBank/DDBJ databases">
        <authorList>
            <person name="Peterson S.W."/>
        </authorList>
    </citation>
    <scope>NUCLEOTIDE SEQUENCE [LARGE SCALE GENOMIC DNA]</scope>
    <source>
        <strain evidence="1 2">DSM 22899</strain>
    </source>
</reference>
<keyword evidence="2" id="KW-1185">Reference proteome</keyword>
<accession>A0A1T5BFX2</accession>
<dbReference type="AlphaFoldDB" id="A0A1T5BFX2"/>
<protein>
    <submittedName>
        <fullName evidence="1">Uncharacterized protein</fullName>
    </submittedName>
</protein>
<gene>
    <name evidence="1" type="ORF">SAMN05660226_01454</name>
</gene>
<dbReference type="Proteomes" id="UP000190541">
    <property type="component" value="Unassembled WGS sequence"/>
</dbReference>
<proteinExistence type="predicted"/>